<reference evidence="2" key="1">
    <citation type="journal article" date="2023" name="Front. Plant Sci.">
        <title>Chromosomal-level genome assembly of Melastoma candidum provides insights into trichome evolution.</title>
        <authorList>
            <person name="Zhong Y."/>
            <person name="Wu W."/>
            <person name="Sun C."/>
            <person name="Zou P."/>
            <person name="Liu Y."/>
            <person name="Dai S."/>
            <person name="Zhou R."/>
        </authorList>
    </citation>
    <scope>NUCLEOTIDE SEQUENCE [LARGE SCALE GENOMIC DNA]</scope>
</reference>
<gene>
    <name evidence="1" type="ORF">MLD38_018001</name>
</gene>
<proteinExistence type="predicted"/>
<evidence type="ECO:0000313" key="2">
    <source>
        <dbReference type="Proteomes" id="UP001057402"/>
    </source>
</evidence>
<accession>A0ACB9QVK6</accession>
<keyword evidence="2" id="KW-1185">Reference proteome</keyword>
<organism evidence="1 2">
    <name type="scientific">Melastoma candidum</name>
    <dbReference type="NCBI Taxonomy" id="119954"/>
    <lineage>
        <taxon>Eukaryota</taxon>
        <taxon>Viridiplantae</taxon>
        <taxon>Streptophyta</taxon>
        <taxon>Embryophyta</taxon>
        <taxon>Tracheophyta</taxon>
        <taxon>Spermatophyta</taxon>
        <taxon>Magnoliopsida</taxon>
        <taxon>eudicotyledons</taxon>
        <taxon>Gunneridae</taxon>
        <taxon>Pentapetalae</taxon>
        <taxon>rosids</taxon>
        <taxon>malvids</taxon>
        <taxon>Myrtales</taxon>
        <taxon>Melastomataceae</taxon>
        <taxon>Melastomatoideae</taxon>
        <taxon>Melastomateae</taxon>
        <taxon>Melastoma</taxon>
    </lineage>
</organism>
<evidence type="ECO:0000313" key="1">
    <source>
        <dbReference type="EMBL" id="KAI4369576.1"/>
    </source>
</evidence>
<sequence>MSSSVASLAGAVGGGLALVAVAVVLLWFCRSKFGNSANRNSETGSSNPAALPEGQNRARQFALQELEQATKQFDEANLIGFGRFGSVYKGLLGDGTVVAIKMRRGMLHPEFVSEVEYFSEVRHRNLVNLLGYCIDDGLQMLVFEYLPNGSMCNHLYGQDSSTKLEFKQRISIAIGAAKGLCHLHSHIPPLIHKNFKTANVLVDEDFIAKVADAGVTRLLESIDEAGPSQAAPLSGSPFLDPEMRESRSFSETSDVYSFGVFLLELVSGIQAPGGEPSPGTGQNLIEWAQSRQSSNELIDPRLSGTFTMEGLRDYIRLTILCLITPGSRRPKMDMVVFELERIREKEMALTTVMGEGTSTITPGSELFKAQ</sequence>
<dbReference type="Proteomes" id="UP001057402">
    <property type="component" value="Chromosome 5"/>
</dbReference>
<dbReference type="EMBL" id="CM042884">
    <property type="protein sequence ID" value="KAI4369576.1"/>
    <property type="molecule type" value="Genomic_DNA"/>
</dbReference>
<name>A0ACB9QVK6_9MYRT</name>
<protein>
    <submittedName>
        <fullName evidence="1">Uncharacterized protein</fullName>
    </submittedName>
</protein>
<comment type="caution">
    <text evidence="1">The sequence shown here is derived from an EMBL/GenBank/DDBJ whole genome shotgun (WGS) entry which is preliminary data.</text>
</comment>